<dbReference type="PROSITE" id="PS50943">
    <property type="entry name" value="HTH_CROC1"/>
    <property type="match status" value="1"/>
</dbReference>
<evidence type="ECO:0000313" key="2">
    <source>
        <dbReference type="EMBL" id="BCS86840.1"/>
    </source>
</evidence>
<keyword evidence="3" id="KW-1185">Reference proteome</keyword>
<dbReference type="SUPFAM" id="SSF47413">
    <property type="entry name" value="lambda repressor-like DNA-binding domains"/>
    <property type="match status" value="1"/>
</dbReference>
<feature type="domain" description="HTH cro/C1-type" evidence="1">
    <location>
        <begin position="5"/>
        <end position="60"/>
    </location>
</feature>
<organism evidence="2 3">
    <name type="scientific">Pseudodesulfovibrio sediminis</name>
    <dbReference type="NCBI Taxonomy" id="2810563"/>
    <lineage>
        <taxon>Bacteria</taxon>
        <taxon>Pseudomonadati</taxon>
        <taxon>Thermodesulfobacteriota</taxon>
        <taxon>Desulfovibrionia</taxon>
        <taxon>Desulfovibrionales</taxon>
        <taxon>Desulfovibrionaceae</taxon>
    </lineage>
</organism>
<dbReference type="InterPro" id="IPR001387">
    <property type="entry name" value="Cro/C1-type_HTH"/>
</dbReference>
<gene>
    <name evidence="2" type="ORF">PSDVSF_00820</name>
</gene>
<sequence>MQSKVKEVMTEKGATILGLADDAGVSQRTIQKARDTRIESCTLRTLAAIATALGCRVKDLFEE</sequence>
<reference evidence="2" key="1">
    <citation type="journal article" date="2022" name="Arch. Microbiol.">
        <title>Pseudodesulfovibrio sediminis sp. nov., a mesophilic and neutrophilic sulfate-reducing bacterium isolated from sediment of a brackish lake.</title>
        <authorList>
            <person name="Takahashi A."/>
            <person name="Kojima H."/>
            <person name="Watanabe M."/>
            <person name="Fukui M."/>
        </authorList>
    </citation>
    <scope>NUCLEOTIDE SEQUENCE</scope>
    <source>
        <strain evidence="2">SF6</strain>
    </source>
</reference>
<protein>
    <recommendedName>
        <fullName evidence="1">HTH cro/C1-type domain-containing protein</fullName>
    </recommendedName>
</protein>
<evidence type="ECO:0000259" key="1">
    <source>
        <dbReference type="PROSITE" id="PS50943"/>
    </source>
</evidence>
<dbReference type="SMART" id="SM00530">
    <property type="entry name" value="HTH_XRE"/>
    <property type="match status" value="1"/>
</dbReference>
<dbReference type="Gene3D" id="1.10.260.40">
    <property type="entry name" value="lambda repressor-like DNA-binding domains"/>
    <property type="match status" value="1"/>
</dbReference>
<accession>A0ABN6ENL6</accession>
<evidence type="ECO:0000313" key="3">
    <source>
        <dbReference type="Proteomes" id="UP001053296"/>
    </source>
</evidence>
<dbReference type="Proteomes" id="UP001053296">
    <property type="component" value="Chromosome"/>
</dbReference>
<dbReference type="EMBL" id="AP024485">
    <property type="protein sequence ID" value="BCS86840.1"/>
    <property type="molecule type" value="Genomic_DNA"/>
</dbReference>
<dbReference type="RefSeq" id="WP_229592475.1">
    <property type="nucleotide sequence ID" value="NZ_AP024485.1"/>
</dbReference>
<dbReference type="Pfam" id="PF13443">
    <property type="entry name" value="HTH_26"/>
    <property type="match status" value="1"/>
</dbReference>
<proteinExistence type="predicted"/>
<dbReference type="CDD" id="cd00093">
    <property type="entry name" value="HTH_XRE"/>
    <property type="match status" value="1"/>
</dbReference>
<name>A0ABN6ENL6_9BACT</name>
<dbReference type="InterPro" id="IPR010982">
    <property type="entry name" value="Lambda_DNA-bd_dom_sf"/>
</dbReference>